<dbReference type="AlphaFoldDB" id="A0AAD7WNQ8"/>
<sequence length="234" mass="25049">MAELETEWLWPNELESHGRGTNENIVPENMPNPPPLALARCQAAACPGTVCTPGVRPFPGADCCTSTGHEESPSTAVRIRRGSAAHRRSGETSPRGACTRTPSTRAIPPHRYVRLLRRAARLRGSPRESSVFLCLISPASAATSHRRCGGNGGQRPRPGVTAALRPLGFYDDATEPSPIKTHPGPEQCPSSGKHNKHRGRKSLSDCRSFAENCTFRLGTRDLLGTGVIDGEGAS</sequence>
<protein>
    <submittedName>
        <fullName evidence="2">Uncharacterized protein</fullName>
    </submittedName>
</protein>
<proteinExistence type="predicted"/>
<feature type="region of interest" description="Disordered" evidence="1">
    <location>
        <begin position="169"/>
        <end position="201"/>
    </location>
</feature>
<gene>
    <name evidence="2" type="ORF">AAFF_G00352250</name>
</gene>
<organism evidence="2 3">
    <name type="scientific">Aldrovandia affinis</name>
    <dbReference type="NCBI Taxonomy" id="143900"/>
    <lineage>
        <taxon>Eukaryota</taxon>
        <taxon>Metazoa</taxon>
        <taxon>Chordata</taxon>
        <taxon>Craniata</taxon>
        <taxon>Vertebrata</taxon>
        <taxon>Euteleostomi</taxon>
        <taxon>Actinopterygii</taxon>
        <taxon>Neopterygii</taxon>
        <taxon>Teleostei</taxon>
        <taxon>Notacanthiformes</taxon>
        <taxon>Halosauridae</taxon>
        <taxon>Aldrovandia</taxon>
    </lineage>
</organism>
<dbReference type="Proteomes" id="UP001221898">
    <property type="component" value="Unassembled WGS sequence"/>
</dbReference>
<keyword evidence="3" id="KW-1185">Reference proteome</keyword>
<evidence type="ECO:0000313" key="2">
    <source>
        <dbReference type="EMBL" id="KAJ8403453.1"/>
    </source>
</evidence>
<comment type="caution">
    <text evidence="2">The sequence shown here is derived from an EMBL/GenBank/DDBJ whole genome shotgun (WGS) entry which is preliminary data.</text>
</comment>
<reference evidence="2" key="1">
    <citation type="journal article" date="2023" name="Science">
        <title>Genome structures resolve the early diversification of teleost fishes.</title>
        <authorList>
            <person name="Parey E."/>
            <person name="Louis A."/>
            <person name="Montfort J."/>
            <person name="Bouchez O."/>
            <person name="Roques C."/>
            <person name="Iampietro C."/>
            <person name="Lluch J."/>
            <person name="Castinel A."/>
            <person name="Donnadieu C."/>
            <person name="Desvignes T."/>
            <person name="Floi Bucao C."/>
            <person name="Jouanno E."/>
            <person name="Wen M."/>
            <person name="Mejri S."/>
            <person name="Dirks R."/>
            <person name="Jansen H."/>
            <person name="Henkel C."/>
            <person name="Chen W.J."/>
            <person name="Zahm M."/>
            <person name="Cabau C."/>
            <person name="Klopp C."/>
            <person name="Thompson A.W."/>
            <person name="Robinson-Rechavi M."/>
            <person name="Braasch I."/>
            <person name="Lecointre G."/>
            <person name="Bobe J."/>
            <person name="Postlethwait J.H."/>
            <person name="Berthelot C."/>
            <person name="Roest Crollius H."/>
            <person name="Guiguen Y."/>
        </authorList>
    </citation>
    <scope>NUCLEOTIDE SEQUENCE</scope>
    <source>
        <strain evidence="2">NC1722</strain>
    </source>
</reference>
<feature type="region of interest" description="Disordered" evidence="1">
    <location>
        <begin position="81"/>
        <end position="105"/>
    </location>
</feature>
<name>A0AAD7WNQ8_9TELE</name>
<evidence type="ECO:0000256" key="1">
    <source>
        <dbReference type="SAM" id="MobiDB-lite"/>
    </source>
</evidence>
<dbReference type="EMBL" id="JAINUG010000058">
    <property type="protein sequence ID" value="KAJ8403453.1"/>
    <property type="molecule type" value="Genomic_DNA"/>
</dbReference>
<evidence type="ECO:0000313" key="3">
    <source>
        <dbReference type="Proteomes" id="UP001221898"/>
    </source>
</evidence>
<accession>A0AAD7WNQ8</accession>